<dbReference type="EMBL" id="JAGGKI010000007">
    <property type="protein sequence ID" value="MBP1893989.1"/>
    <property type="molecule type" value="Genomic_DNA"/>
</dbReference>
<keyword evidence="1" id="KW-0472">Membrane</keyword>
<dbReference type="Proteomes" id="UP000706926">
    <property type="component" value="Unassembled WGS sequence"/>
</dbReference>
<dbReference type="RefSeq" id="WP_210094932.1">
    <property type="nucleotide sequence ID" value="NZ_BOSA01000003.1"/>
</dbReference>
<name>A0ABS4FCK4_9BACL</name>
<accession>A0ABS4FCK4</accession>
<organism evidence="2 3">
    <name type="scientific">Paenibacillus lactis</name>
    <dbReference type="NCBI Taxonomy" id="228574"/>
    <lineage>
        <taxon>Bacteria</taxon>
        <taxon>Bacillati</taxon>
        <taxon>Bacillota</taxon>
        <taxon>Bacilli</taxon>
        <taxon>Bacillales</taxon>
        <taxon>Paenibacillaceae</taxon>
        <taxon>Paenibacillus</taxon>
    </lineage>
</organism>
<dbReference type="GeneID" id="95405049"/>
<feature type="transmembrane region" description="Helical" evidence="1">
    <location>
        <begin position="6"/>
        <end position="26"/>
    </location>
</feature>
<protein>
    <submittedName>
        <fullName evidence="2">Uncharacterized protein</fullName>
    </submittedName>
</protein>
<keyword evidence="3" id="KW-1185">Reference proteome</keyword>
<evidence type="ECO:0000313" key="3">
    <source>
        <dbReference type="Proteomes" id="UP000706926"/>
    </source>
</evidence>
<gene>
    <name evidence="2" type="ORF">J2Z18_003092</name>
</gene>
<keyword evidence="1" id="KW-1133">Transmembrane helix</keyword>
<keyword evidence="1" id="KW-0812">Transmembrane</keyword>
<evidence type="ECO:0000313" key="2">
    <source>
        <dbReference type="EMBL" id="MBP1893989.1"/>
    </source>
</evidence>
<evidence type="ECO:0000256" key="1">
    <source>
        <dbReference type="SAM" id="Phobius"/>
    </source>
</evidence>
<comment type="caution">
    <text evidence="2">The sequence shown here is derived from an EMBL/GenBank/DDBJ whole genome shotgun (WGS) entry which is preliminary data.</text>
</comment>
<reference evidence="2 3" key="1">
    <citation type="submission" date="2021-03" db="EMBL/GenBank/DDBJ databases">
        <title>Genomic Encyclopedia of Type Strains, Phase IV (KMG-IV): sequencing the most valuable type-strain genomes for metagenomic binning, comparative biology and taxonomic classification.</title>
        <authorList>
            <person name="Goeker M."/>
        </authorList>
    </citation>
    <scope>NUCLEOTIDE SEQUENCE [LARGE SCALE GENOMIC DNA]</scope>
    <source>
        <strain evidence="2 3">DSM 15596</strain>
    </source>
</reference>
<sequence>MSKRSWYVFLTLCALIVISGIVYDAYQSKASFKELLLDHLKESEKIIEMNVGKNRFRSDESLTKITDQATIDRFMDSLSEIKLRKSDVWNYDNDEYEIRLYTSNYRTFGVFFYGPDHIRIYNSAVRHKRYGWTYRIVNDFDRSVLEGLLK</sequence>
<proteinExistence type="predicted"/>